<dbReference type="GO" id="GO:0008234">
    <property type="term" value="F:cysteine-type peptidase activity"/>
    <property type="evidence" value="ECO:0007669"/>
    <property type="project" value="UniProtKB-KW"/>
</dbReference>
<dbReference type="InterPro" id="IPR000064">
    <property type="entry name" value="NLP_P60_dom"/>
</dbReference>
<feature type="domain" description="NlpC/P60" evidence="7">
    <location>
        <begin position="221"/>
        <end position="335"/>
    </location>
</feature>
<evidence type="ECO:0000259" key="7">
    <source>
        <dbReference type="PROSITE" id="PS51935"/>
    </source>
</evidence>
<accession>A0A7X6D0U9</accession>
<keyword evidence="2" id="KW-0645">Protease</keyword>
<evidence type="ECO:0000256" key="3">
    <source>
        <dbReference type="ARBA" id="ARBA00022801"/>
    </source>
</evidence>
<dbReference type="GO" id="GO:0006508">
    <property type="term" value="P:proteolysis"/>
    <property type="evidence" value="ECO:0007669"/>
    <property type="project" value="UniProtKB-KW"/>
</dbReference>
<keyword evidence="3" id="KW-0378">Hydrolase</keyword>
<comment type="caution">
    <text evidence="8">The sequence shown here is derived from an EMBL/GenBank/DDBJ whole genome shotgun (WGS) entry which is preliminary data.</text>
</comment>
<keyword evidence="4" id="KW-0788">Thiol protease</keyword>
<name>A0A7X6D0U9_9ACTN</name>
<dbReference type="EMBL" id="JAAVJD010000067">
    <property type="protein sequence ID" value="NJQ06129.1"/>
    <property type="molecule type" value="Genomic_DNA"/>
</dbReference>
<evidence type="ECO:0000313" key="9">
    <source>
        <dbReference type="Proteomes" id="UP000578686"/>
    </source>
</evidence>
<dbReference type="InterPro" id="IPR051794">
    <property type="entry name" value="PG_Endopeptidase_C40"/>
</dbReference>
<evidence type="ECO:0000256" key="6">
    <source>
        <dbReference type="SAM" id="MobiDB-lite"/>
    </source>
</evidence>
<keyword evidence="5" id="KW-0175">Coiled coil</keyword>
<dbReference type="AlphaFoldDB" id="A0A7X6D0U9"/>
<dbReference type="Pfam" id="PF00877">
    <property type="entry name" value="NLPC_P60"/>
    <property type="match status" value="1"/>
</dbReference>
<evidence type="ECO:0000256" key="1">
    <source>
        <dbReference type="ARBA" id="ARBA00007074"/>
    </source>
</evidence>
<sequence length="335" mass="35665">MLTAAASAVLVGSVTPVVAQPDDGQGSGTVNAGGERVDGLLAEAERAVEAHNAVDEQVGQLREEVERRQERLARSQQRVNDQRRAIGSAAAAQYRVGTLDPALALLLADDPDGYLTRAAHLDRVGDRQRGELHGLLAAQRVVDQQRAEAGVLLAELEERRTELAERKREVQAKLGRAQHHLNRLTAEERAERERVERAARSESREQALGAAAPGASADAPSGRAAAAVEAARRALGRPYVWGSTGPHGFDCSGLTQWAYAQAGASLPRTSQGQAGAGRRVSLEEARPGDLVIYRDDASHVALYVGGGQVVHAPYPGASVRHDPVRMMPVSAVVRP</sequence>
<evidence type="ECO:0000313" key="8">
    <source>
        <dbReference type="EMBL" id="NJQ06129.1"/>
    </source>
</evidence>
<evidence type="ECO:0000256" key="2">
    <source>
        <dbReference type="ARBA" id="ARBA00022670"/>
    </source>
</evidence>
<protein>
    <submittedName>
        <fullName evidence="8">C40 family peptidase</fullName>
    </submittedName>
</protein>
<dbReference type="PROSITE" id="PS51935">
    <property type="entry name" value="NLPC_P60"/>
    <property type="match status" value="1"/>
</dbReference>
<keyword evidence="9" id="KW-1185">Reference proteome</keyword>
<evidence type="ECO:0000256" key="5">
    <source>
        <dbReference type="SAM" id="Coils"/>
    </source>
</evidence>
<feature type="region of interest" description="Disordered" evidence="6">
    <location>
        <begin position="184"/>
        <end position="221"/>
    </location>
</feature>
<dbReference type="Gene3D" id="3.90.1720.10">
    <property type="entry name" value="endopeptidase domain like (from Nostoc punctiforme)"/>
    <property type="match status" value="1"/>
</dbReference>
<dbReference type="PANTHER" id="PTHR47359:SF3">
    <property type="entry name" value="NLP_P60 DOMAIN-CONTAINING PROTEIN-RELATED"/>
    <property type="match status" value="1"/>
</dbReference>
<feature type="coiled-coil region" evidence="5">
    <location>
        <begin position="51"/>
        <end position="85"/>
    </location>
</feature>
<evidence type="ECO:0000256" key="4">
    <source>
        <dbReference type="ARBA" id="ARBA00022807"/>
    </source>
</evidence>
<gene>
    <name evidence="8" type="ORF">HCN56_11195</name>
</gene>
<feature type="compositionally biased region" description="Low complexity" evidence="6">
    <location>
        <begin position="207"/>
        <end position="221"/>
    </location>
</feature>
<comment type="similarity">
    <text evidence="1">Belongs to the peptidase C40 family.</text>
</comment>
<dbReference type="InterPro" id="IPR038765">
    <property type="entry name" value="Papain-like_cys_pep_sf"/>
</dbReference>
<dbReference type="SUPFAM" id="SSF54001">
    <property type="entry name" value="Cysteine proteinases"/>
    <property type="match status" value="1"/>
</dbReference>
<dbReference type="PANTHER" id="PTHR47359">
    <property type="entry name" value="PEPTIDOGLYCAN DL-ENDOPEPTIDASE CWLO"/>
    <property type="match status" value="1"/>
</dbReference>
<reference evidence="8 9" key="1">
    <citation type="submission" date="2020-03" db="EMBL/GenBank/DDBJ databases">
        <title>Draft genome of Streptomyces sp. ventii, isolated from the Axial Seamount in the Pacific Ocean, and resequencing of the two type strains Streptomyces lonarensis strain NCL 716 and Streptomyces bohaiensis strain 11A07.</title>
        <authorList>
            <person name="Loughran R.M."/>
            <person name="Pfannmuller K.M."/>
            <person name="Wasson B.J."/>
            <person name="Deadmond M.C."/>
            <person name="Paddock B.E."/>
            <person name="Koyack M.J."/>
            <person name="Gallegos D.A."/>
            <person name="Mitchell E.A."/>
            <person name="Ushijima B."/>
            <person name="Saw J.H."/>
            <person name="Mcphail K.L."/>
            <person name="Videau P."/>
        </authorList>
    </citation>
    <scope>NUCLEOTIDE SEQUENCE [LARGE SCALE GENOMIC DNA]</scope>
    <source>
        <strain evidence="8 9">NCL716</strain>
    </source>
</reference>
<proteinExistence type="inferred from homology"/>
<feature type="compositionally biased region" description="Basic and acidic residues" evidence="6">
    <location>
        <begin position="185"/>
        <end position="205"/>
    </location>
</feature>
<dbReference type="Proteomes" id="UP000578686">
    <property type="component" value="Unassembled WGS sequence"/>
</dbReference>
<organism evidence="8 9">
    <name type="scientific">Streptomyces lonarensis</name>
    <dbReference type="NCBI Taxonomy" id="700599"/>
    <lineage>
        <taxon>Bacteria</taxon>
        <taxon>Bacillati</taxon>
        <taxon>Actinomycetota</taxon>
        <taxon>Actinomycetes</taxon>
        <taxon>Kitasatosporales</taxon>
        <taxon>Streptomycetaceae</taxon>
        <taxon>Streptomyces</taxon>
    </lineage>
</organism>